<dbReference type="PANTHER" id="PTHR43283:SF7">
    <property type="entry name" value="BETA-LACTAMASE-RELATED DOMAIN-CONTAINING PROTEIN"/>
    <property type="match status" value="1"/>
</dbReference>
<evidence type="ECO:0000313" key="3">
    <source>
        <dbReference type="Proteomes" id="UP000249522"/>
    </source>
</evidence>
<feature type="domain" description="Beta-lactamase-related" evidence="1">
    <location>
        <begin position="40"/>
        <end position="312"/>
    </location>
</feature>
<comment type="caution">
    <text evidence="2">The sequence shown here is derived from an EMBL/GenBank/DDBJ whole genome shotgun (WGS) entry which is preliminary data.</text>
</comment>
<dbReference type="Pfam" id="PF00144">
    <property type="entry name" value="Beta-lactamase"/>
    <property type="match status" value="1"/>
</dbReference>
<sequence length="336" mass="37359">MIRSHTAGGSIERAEAAVSGLDTDKLNEMNDTARQYGMRSVLIVKDGRIAWEWHEQGTDRIGSVYSCTKSVLSALIGIALDEGHIRSVDDRAAGYLKLQGSLEEHPVTIKQLLTMTPGYDWPDFDKPYKEMKKAEDWVQYVLDRPLVHTPGEVFTYNSGGSHLLSAVLTSATGTSTLSYAREKLFGPLGIRRLKWGGQHGIQEGGAGLYLTAEDLAKLGMLFANQGVWEGNRLLSAGWIEESTRSHSKGLVNYRPSIYGNYGYHWWVSAEQPEEVPPYYFAFGYGGQYMAVVPEYNAVVVLRKNLAGRNKALLSRRILHEYIFSSLTGKTCNIIEG</sequence>
<keyword evidence="2" id="KW-0378">Hydrolase</keyword>
<proteinExistence type="predicted"/>
<dbReference type="InterPro" id="IPR012338">
    <property type="entry name" value="Beta-lactam/transpept-like"/>
</dbReference>
<name>A0A2W1LA09_9BACL</name>
<protein>
    <submittedName>
        <fullName evidence="2">Serine hydrolase</fullName>
    </submittedName>
</protein>
<gene>
    <name evidence="2" type="ORF">DNH61_09165</name>
</gene>
<evidence type="ECO:0000259" key="1">
    <source>
        <dbReference type="Pfam" id="PF00144"/>
    </source>
</evidence>
<accession>A0A2W1LA09</accession>
<dbReference type="Proteomes" id="UP000249522">
    <property type="component" value="Unassembled WGS sequence"/>
</dbReference>
<dbReference type="InterPro" id="IPR050789">
    <property type="entry name" value="Diverse_Enzym_Activities"/>
</dbReference>
<dbReference type="InterPro" id="IPR001466">
    <property type="entry name" value="Beta-lactam-related"/>
</dbReference>
<dbReference type="OrthoDB" id="9773047at2"/>
<dbReference type="EMBL" id="QKRB01000042">
    <property type="protein sequence ID" value="PZD96076.1"/>
    <property type="molecule type" value="Genomic_DNA"/>
</dbReference>
<dbReference type="Gene3D" id="3.40.710.10">
    <property type="entry name" value="DD-peptidase/beta-lactamase superfamily"/>
    <property type="match status" value="1"/>
</dbReference>
<evidence type="ECO:0000313" key="2">
    <source>
        <dbReference type="EMBL" id="PZD96076.1"/>
    </source>
</evidence>
<organism evidence="2 3">
    <name type="scientific">Paenibacillus sambharensis</name>
    <dbReference type="NCBI Taxonomy" id="1803190"/>
    <lineage>
        <taxon>Bacteria</taxon>
        <taxon>Bacillati</taxon>
        <taxon>Bacillota</taxon>
        <taxon>Bacilli</taxon>
        <taxon>Bacillales</taxon>
        <taxon>Paenibacillaceae</taxon>
        <taxon>Paenibacillus</taxon>
    </lineage>
</organism>
<dbReference type="GO" id="GO:0016787">
    <property type="term" value="F:hydrolase activity"/>
    <property type="evidence" value="ECO:0007669"/>
    <property type="project" value="UniProtKB-KW"/>
</dbReference>
<dbReference type="SUPFAM" id="SSF56601">
    <property type="entry name" value="beta-lactamase/transpeptidase-like"/>
    <property type="match status" value="1"/>
</dbReference>
<dbReference type="PANTHER" id="PTHR43283">
    <property type="entry name" value="BETA-LACTAMASE-RELATED"/>
    <property type="match status" value="1"/>
</dbReference>
<dbReference type="RefSeq" id="WP_111146364.1">
    <property type="nucleotide sequence ID" value="NZ_QKRB01000042.1"/>
</dbReference>
<keyword evidence="3" id="KW-1185">Reference proteome</keyword>
<dbReference type="AlphaFoldDB" id="A0A2W1LA09"/>
<reference evidence="2 3" key="1">
    <citation type="submission" date="2018-06" db="EMBL/GenBank/DDBJ databases">
        <title>Paenibacillus imtechensis sp. nov.</title>
        <authorList>
            <person name="Pinnaka A.K."/>
            <person name="Singh H."/>
            <person name="Kaur M."/>
        </authorList>
    </citation>
    <scope>NUCLEOTIDE SEQUENCE [LARGE SCALE GENOMIC DNA]</scope>
    <source>
        <strain evidence="2 3">SMB1</strain>
    </source>
</reference>